<sequence>MKYSMTEHGFETATQFGTLTVSAKDEYGFRPYQLLVSSVAVCSGGVLRKVLQKMRMPAEDIQIEVKEVRRNPEVADRVESIHLHFTVKGQDIDESKMSRAMELTAKNCSMVQSVKDSIDIRETYEVIR</sequence>
<keyword evidence="2" id="KW-1185">Reference proteome</keyword>
<name>A0A1H7B3C2_9BACL</name>
<evidence type="ECO:0000313" key="2">
    <source>
        <dbReference type="Proteomes" id="UP000199200"/>
    </source>
</evidence>
<gene>
    <name evidence="1" type="ORF">SAMN04488127_2492</name>
</gene>
<dbReference type="AlphaFoldDB" id="A0A1H7B3C2"/>
<dbReference type="STRING" id="426757.SAMN04488127_2492"/>
<dbReference type="RefSeq" id="WP_092054782.1">
    <property type="nucleotide sequence ID" value="NZ_FNZF01000005.1"/>
</dbReference>
<dbReference type="InterPro" id="IPR003718">
    <property type="entry name" value="OsmC/Ohr_fam"/>
</dbReference>
<dbReference type="OrthoDB" id="13625at2"/>
<dbReference type="PANTHER" id="PTHR34352">
    <property type="entry name" value="PROTEIN YHFA"/>
    <property type="match status" value="1"/>
</dbReference>
<dbReference type="PANTHER" id="PTHR34352:SF1">
    <property type="entry name" value="PROTEIN YHFA"/>
    <property type="match status" value="1"/>
</dbReference>
<dbReference type="Proteomes" id="UP000199200">
    <property type="component" value="Unassembled WGS sequence"/>
</dbReference>
<accession>A0A1H7B3C2</accession>
<proteinExistence type="predicted"/>
<reference evidence="2" key="1">
    <citation type="submission" date="2016-10" db="EMBL/GenBank/DDBJ databases">
        <authorList>
            <person name="Varghese N."/>
            <person name="Submissions S."/>
        </authorList>
    </citation>
    <scope>NUCLEOTIDE SEQUENCE [LARGE SCALE GENOMIC DNA]</scope>
    <source>
        <strain evidence="2">CGMCC 1.6763</strain>
    </source>
</reference>
<dbReference type="Gene3D" id="3.30.300.20">
    <property type="match status" value="1"/>
</dbReference>
<dbReference type="SUPFAM" id="SSF82784">
    <property type="entry name" value="OsmC-like"/>
    <property type="match status" value="1"/>
</dbReference>
<dbReference type="InterPro" id="IPR036102">
    <property type="entry name" value="OsmC/Ohrsf"/>
</dbReference>
<evidence type="ECO:0000313" key="1">
    <source>
        <dbReference type="EMBL" id="SEJ68740.1"/>
    </source>
</evidence>
<protein>
    <submittedName>
        <fullName evidence="1">Uncharacterized OsmC-related protein</fullName>
    </submittedName>
</protein>
<dbReference type="InterPro" id="IPR015946">
    <property type="entry name" value="KH_dom-like_a/b"/>
</dbReference>
<organism evidence="1 2">
    <name type="scientific">Bhargavaea ginsengi</name>
    <dbReference type="NCBI Taxonomy" id="426757"/>
    <lineage>
        <taxon>Bacteria</taxon>
        <taxon>Bacillati</taxon>
        <taxon>Bacillota</taxon>
        <taxon>Bacilli</taxon>
        <taxon>Bacillales</taxon>
        <taxon>Caryophanaceae</taxon>
        <taxon>Bhargavaea</taxon>
    </lineage>
</organism>
<dbReference type="Pfam" id="PF02566">
    <property type="entry name" value="OsmC"/>
    <property type="match status" value="1"/>
</dbReference>
<dbReference type="EMBL" id="FNZF01000005">
    <property type="protein sequence ID" value="SEJ68740.1"/>
    <property type="molecule type" value="Genomic_DNA"/>
</dbReference>